<dbReference type="AlphaFoldDB" id="A0A8K0SZ68"/>
<protein>
    <submittedName>
        <fullName evidence="12">Cytochrome P450</fullName>
    </submittedName>
</protein>
<dbReference type="GO" id="GO:0005506">
    <property type="term" value="F:iron ion binding"/>
    <property type="evidence" value="ECO:0007669"/>
    <property type="project" value="InterPro"/>
</dbReference>
<evidence type="ECO:0000256" key="4">
    <source>
        <dbReference type="ARBA" id="ARBA00022617"/>
    </source>
</evidence>
<dbReference type="PRINTS" id="PR00385">
    <property type="entry name" value="P450"/>
</dbReference>
<evidence type="ECO:0000256" key="11">
    <source>
        <dbReference type="SAM" id="Phobius"/>
    </source>
</evidence>
<keyword evidence="7 9" id="KW-0408">Iron</keyword>
<keyword evidence="6 10" id="KW-0560">Oxidoreductase</keyword>
<accession>A0A8K0SZ68</accession>
<dbReference type="OrthoDB" id="3945418at2759"/>
<dbReference type="CDD" id="cd11062">
    <property type="entry name" value="CYP58-like"/>
    <property type="match status" value="1"/>
</dbReference>
<name>A0A8K0SZ68_9HYPO</name>
<evidence type="ECO:0000256" key="8">
    <source>
        <dbReference type="ARBA" id="ARBA00023033"/>
    </source>
</evidence>
<comment type="caution">
    <text evidence="12">The sequence shown here is derived from an EMBL/GenBank/DDBJ whole genome shotgun (WGS) entry which is preliminary data.</text>
</comment>
<keyword evidence="5 9" id="KW-0479">Metal-binding</keyword>
<feature type="transmembrane region" description="Helical" evidence="11">
    <location>
        <begin position="6"/>
        <end position="28"/>
    </location>
</feature>
<proteinExistence type="inferred from homology"/>
<keyword evidence="13" id="KW-1185">Reference proteome</keyword>
<organism evidence="12 13">
    <name type="scientific">Stachybotrys elegans</name>
    <dbReference type="NCBI Taxonomy" id="80388"/>
    <lineage>
        <taxon>Eukaryota</taxon>
        <taxon>Fungi</taxon>
        <taxon>Dikarya</taxon>
        <taxon>Ascomycota</taxon>
        <taxon>Pezizomycotina</taxon>
        <taxon>Sordariomycetes</taxon>
        <taxon>Hypocreomycetidae</taxon>
        <taxon>Hypocreales</taxon>
        <taxon>Stachybotryaceae</taxon>
        <taxon>Stachybotrys</taxon>
    </lineage>
</organism>
<keyword evidence="11" id="KW-1133">Transmembrane helix</keyword>
<dbReference type="PROSITE" id="PS00086">
    <property type="entry name" value="CYTOCHROME_P450"/>
    <property type="match status" value="1"/>
</dbReference>
<dbReference type="SUPFAM" id="SSF48264">
    <property type="entry name" value="Cytochrome P450"/>
    <property type="match status" value="1"/>
</dbReference>
<feature type="binding site" description="axial binding residue" evidence="9">
    <location>
        <position position="444"/>
    </location>
    <ligand>
        <name>heme</name>
        <dbReference type="ChEBI" id="CHEBI:30413"/>
    </ligand>
    <ligandPart>
        <name>Fe</name>
        <dbReference type="ChEBI" id="CHEBI:18248"/>
    </ligandPart>
</feature>
<evidence type="ECO:0000256" key="10">
    <source>
        <dbReference type="RuleBase" id="RU000461"/>
    </source>
</evidence>
<sequence length="513" mass="57759">MELPPLILTGTAALIGYLVCTAVYRLYLSPLSKIPGPKLAALTTWYNAYYDVVLGGQYMFAVRDMHRKYGPVVRTRPDAVHVIDPSFIDVLYTQSPKHRRDRAWTIMGTMQLTGSMLSTSEHDLHRRRRASLNPYFSQQNVRRLEPVVSDTLAHLFRRMDGWAREGEPVQINAAFRAATKDIIQAYAFGESERYLDVEDCRRGFFEVLAPNRIAHLGTHAHWLVTLMTRMPTAIMTKIVPGVGFFKLYLESLQAQIEEIKKAKNATGTKTIFHDILSSDIPDSEKTTSRLTDEAAVIVIAGSETTASTLAALTYILLSDPALLARLKTELEDVMPDRYAPPPTASVLDGLPFLNAVIQETIRMYPGATHRQDRVAPDEDLVYESPDGKRRYVLPAGTTIGMAAPLVNRNPLVYDRPDEFLPDRYLENPGLRRHQIAFSKGGRQCLGMSLAYQELQTFAAGIFRRYELYDPAKTDQGPTLELYETTVRDIAMHSEYITPAVHPDSKGVRIRIRS</sequence>
<evidence type="ECO:0000256" key="5">
    <source>
        <dbReference type="ARBA" id="ARBA00022723"/>
    </source>
</evidence>
<evidence type="ECO:0000313" key="12">
    <source>
        <dbReference type="EMBL" id="KAH7320881.1"/>
    </source>
</evidence>
<reference evidence="12" key="1">
    <citation type="journal article" date="2021" name="Nat. Commun.">
        <title>Genetic determinants of endophytism in the Arabidopsis root mycobiome.</title>
        <authorList>
            <person name="Mesny F."/>
            <person name="Miyauchi S."/>
            <person name="Thiergart T."/>
            <person name="Pickel B."/>
            <person name="Atanasova L."/>
            <person name="Karlsson M."/>
            <person name="Huettel B."/>
            <person name="Barry K.W."/>
            <person name="Haridas S."/>
            <person name="Chen C."/>
            <person name="Bauer D."/>
            <person name="Andreopoulos W."/>
            <person name="Pangilinan J."/>
            <person name="LaButti K."/>
            <person name="Riley R."/>
            <person name="Lipzen A."/>
            <person name="Clum A."/>
            <person name="Drula E."/>
            <person name="Henrissat B."/>
            <person name="Kohler A."/>
            <person name="Grigoriev I.V."/>
            <person name="Martin F.M."/>
            <person name="Hacquard S."/>
        </authorList>
    </citation>
    <scope>NUCLEOTIDE SEQUENCE</scope>
    <source>
        <strain evidence="12">MPI-CAGE-CH-0235</strain>
    </source>
</reference>
<dbReference type="PANTHER" id="PTHR24305:SF157">
    <property type="entry name" value="N-ACETYLTRYPTOPHAN 6-HYDROXYLASE IVOC-RELATED"/>
    <property type="match status" value="1"/>
</dbReference>
<comment type="pathway">
    <text evidence="2">Mycotoxin biosynthesis.</text>
</comment>
<dbReference type="EMBL" id="JAGPNK010000005">
    <property type="protein sequence ID" value="KAH7320881.1"/>
    <property type="molecule type" value="Genomic_DNA"/>
</dbReference>
<dbReference type="Gene3D" id="1.10.630.10">
    <property type="entry name" value="Cytochrome P450"/>
    <property type="match status" value="1"/>
</dbReference>
<keyword evidence="11" id="KW-0472">Membrane</keyword>
<dbReference type="GO" id="GO:0016705">
    <property type="term" value="F:oxidoreductase activity, acting on paired donors, with incorporation or reduction of molecular oxygen"/>
    <property type="evidence" value="ECO:0007669"/>
    <property type="project" value="InterPro"/>
</dbReference>
<gene>
    <name evidence="12" type="ORF">B0I35DRAFT_468256</name>
</gene>
<comment type="cofactor">
    <cofactor evidence="1 9">
        <name>heme</name>
        <dbReference type="ChEBI" id="CHEBI:30413"/>
    </cofactor>
</comment>
<dbReference type="GO" id="GO:0020037">
    <property type="term" value="F:heme binding"/>
    <property type="evidence" value="ECO:0007669"/>
    <property type="project" value="InterPro"/>
</dbReference>
<evidence type="ECO:0000256" key="2">
    <source>
        <dbReference type="ARBA" id="ARBA00004685"/>
    </source>
</evidence>
<dbReference type="PRINTS" id="PR00463">
    <property type="entry name" value="EP450I"/>
</dbReference>
<dbReference type="InterPro" id="IPR002401">
    <property type="entry name" value="Cyt_P450_E_grp-I"/>
</dbReference>
<evidence type="ECO:0000313" key="13">
    <source>
        <dbReference type="Proteomes" id="UP000813444"/>
    </source>
</evidence>
<evidence type="ECO:0000256" key="7">
    <source>
        <dbReference type="ARBA" id="ARBA00023004"/>
    </source>
</evidence>
<keyword evidence="11" id="KW-0812">Transmembrane</keyword>
<dbReference type="PANTHER" id="PTHR24305">
    <property type="entry name" value="CYTOCHROME P450"/>
    <property type="match status" value="1"/>
</dbReference>
<keyword evidence="4 9" id="KW-0349">Heme</keyword>
<evidence type="ECO:0000256" key="9">
    <source>
        <dbReference type="PIRSR" id="PIRSR602401-1"/>
    </source>
</evidence>
<dbReference type="InterPro" id="IPR050121">
    <property type="entry name" value="Cytochrome_P450_monoxygenase"/>
</dbReference>
<dbReference type="InterPro" id="IPR017972">
    <property type="entry name" value="Cyt_P450_CS"/>
</dbReference>
<dbReference type="InterPro" id="IPR001128">
    <property type="entry name" value="Cyt_P450"/>
</dbReference>
<evidence type="ECO:0000256" key="6">
    <source>
        <dbReference type="ARBA" id="ARBA00023002"/>
    </source>
</evidence>
<dbReference type="Pfam" id="PF00067">
    <property type="entry name" value="p450"/>
    <property type="match status" value="1"/>
</dbReference>
<dbReference type="Proteomes" id="UP000813444">
    <property type="component" value="Unassembled WGS sequence"/>
</dbReference>
<evidence type="ECO:0000256" key="1">
    <source>
        <dbReference type="ARBA" id="ARBA00001971"/>
    </source>
</evidence>
<keyword evidence="8 10" id="KW-0503">Monooxygenase</keyword>
<comment type="similarity">
    <text evidence="3 10">Belongs to the cytochrome P450 family.</text>
</comment>
<dbReference type="GO" id="GO:0004497">
    <property type="term" value="F:monooxygenase activity"/>
    <property type="evidence" value="ECO:0007669"/>
    <property type="project" value="UniProtKB-KW"/>
</dbReference>
<dbReference type="InterPro" id="IPR036396">
    <property type="entry name" value="Cyt_P450_sf"/>
</dbReference>
<evidence type="ECO:0000256" key="3">
    <source>
        <dbReference type="ARBA" id="ARBA00010617"/>
    </source>
</evidence>